<organism evidence="2 3">
    <name type="scientific">Henriciella barbarensis</name>
    <dbReference type="NCBI Taxonomy" id="86342"/>
    <lineage>
        <taxon>Bacteria</taxon>
        <taxon>Pseudomonadati</taxon>
        <taxon>Pseudomonadota</taxon>
        <taxon>Alphaproteobacteria</taxon>
        <taxon>Hyphomonadales</taxon>
        <taxon>Hyphomonadaceae</taxon>
        <taxon>Henriciella</taxon>
    </lineage>
</organism>
<feature type="transmembrane region" description="Helical" evidence="1">
    <location>
        <begin position="15"/>
        <end position="33"/>
    </location>
</feature>
<proteinExistence type="predicted"/>
<protein>
    <submittedName>
        <fullName evidence="2">Uncharacterized protein</fullName>
    </submittedName>
</protein>
<keyword evidence="1" id="KW-0472">Membrane</keyword>
<evidence type="ECO:0000313" key="3">
    <source>
        <dbReference type="Proteomes" id="UP000265431"/>
    </source>
</evidence>
<dbReference type="OrthoDB" id="9854630at2"/>
<accession>A0A399QN05</accession>
<dbReference type="AlphaFoldDB" id="A0A399QN05"/>
<keyword evidence="1" id="KW-1133">Transmembrane helix</keyword>
<dbReference type="EMBL" id="QWGB01000014">
    <property type="protein sequence ID" value="RIJ20356.1"/>
    <property type="molecule type" value="Genomic_DNA"/>
</dbReference>
<evidence type="ECO:0000256" key="1">
    <source>
        <dbReference type="SAM" id="Phobius"/>
    </source>
</evidence>
<keyword evidence="3" id="KW-1185">Reference proteome</keyword>
<reference evidence="2 3" key="1">
    <citation type="submission" date="2018-08" db="EMBL/GenBank/DDBJ databases">
        <title>Henriciella mobilis sp. nov., isolated from seawater.</title>
        <authorList>
            <person name="Cheng H."/>
            <person name="Wu Y.-H."/>
            <person name="Xu X.-W."/>
            <person name="Guo L.-L."/>
        </authorList>
    </citation>
    <scope>NUCLEOTIDE SEQUENCE [LARGE SCALE GENOMIC DNA]</scope>
    <source>
        <strain evidence="2 3">CCUG66934</strain>
    </source>
</reference>
<keyword evidence="1" id="KW-0812">Transmembrane</keyword>
<comment type="caution">
    <text evidence="2">The sequence shown here is derived from an EMBL/GenBank/DDBJ whole genome shotgun (WGS) entry which is preliminary data.</text>
</comment>
<dbReference type="Proteomes" id="UP000265431">
    <property type="component" value="Unassembled WGS sequence"/>
</dbReference>
<feature type="transmembrane region" description="Helical" evidence="1">
    <location>
        <begin position="40"/>
        <end position="62"/>
    </location>
</feature>
<dbReference type="RefSeq" id="WP_119380673.1">
    <property type="nucleotide sequence ID" value="NZ_QWGB01000014.1"/>
</dbReference>
<sequence length="72" mass="8414">MSWFENYTTARKFVVIWNLLLLPFVGLFIALNWRMLLEDLGVLLLIPLGAAVIVFPFIWYLTRRGGPIDFEL</sequence>
<gene>
    <name evidence="2" type="ORF">D1224_14605</name>
</gene>
<name>A0A399QN05_9PROT</name>
<evidence type="ECO:0000313" key="2">
    <source>
        <dbReference type="EMBL" id="RIJ20356.1"/>
    </source>
</evidence>